<dbReference type="GO" id="GO:0000166">
    <property type="term" value="F:nucleotide binding"/>
    <property type="evidence" value="ECO:0007669"/>
    <property type="project" value="InterPro"/>
</dbReference>
<dbReference type="InterPro" id="IPR055170">
    <property type="entry name" value="GFO_IDH_MocA-like_dom"/>
</dbReference>
<proteinExistence type="predicted"/>
<comment type="caution">
    <text evidence="3">The sequence shown here is derived from an EMBL/GenBank/DDBJ whole genome shotgun (WGS) entry which is preliminary data.</text>
</comment>
<dbReference type="Gene3D" id="3.40.50.720">
    <property type="entry name" value="NAD(P)-binding Rossmann-like Domain"/>
    <property type="match status" value="1"/>
</dbReference>
<dbReference type="Pfam" id="PF22725">
    <property type="entry name" value="GFO_IDH_MocA_C3"/>
    <property type="match status" value="1"/>
</dbReference>
<dbReference type="InterPro" id="IPR051317">
    <property type="entry name" value="Gfo/Idh/MocA_oxidoreduct"/>
</dbReference>
<dbReference type="EMBL" id="LSZW01000061">
    <property type="protein sequence ID" value="KXK65529.1"/>
    <property type="molecule type" value="Genomic_DNA"/>
</dbReference>
<feature type="domain" description="Gfo/Idh/MocA-like oxidoreductase N-terminal" evidence="1">
    <location>
        <begin position="8"/>
        <end position="135"/>
    </location>
</feature>
<dbReference type="SUPFAM" id="SSF51735">
    <property type="entry name" value="NAD(P)-binding Rossmann-fold domains"/>
    <property type="match status" value="1"/>
</dbReference>
<dbReference type="RefSeq" id="WP_066519922.1">
    <property type="nucleotide sequence ID" value="NZ_CABMOF010000002.1"/>
</dbReference>
<evidence type="ECO:0000313" key="4">
    <source>
        <dbReference type="Proteomes" id="UP000070366"/>
    </source>
</evidence>
<dbReference type="AlphaFoldDB" id="A0A136Q4E3"/>
<gene>
    <name evidence="3" type="ORF">HMPREF3293_01743</name>
</gene>
<dbReference type="STRING" id="626937.HMPREF3293_01743"/>
<evidence type="ECO:0000259" key="1">
    <source>
        <dbReference type="Pfam" id="PF01408"/>
    </source>
</evidence>
<dbReference type="InterPro" id="IPR000683">
    <property type="entry name" value="Gfo/Idh/MocA-like_OxRdtase_N"/>
</dbReference>
<dbReference type="Proteomes" id="UP000070366">
    <property type="component" value="Unassembled WGS sequence"/>
</dbReference>
<dbReference type="OrthoDB" id="9815825at2"/>
<evidence type="ECO:0000259" key="2">
    <source>
        <dbReference type="Pfam" id="PF22725"/>
    </source>
</evidence>
<protein>
    <submittedName>
        <fullName evidence="3">Oxidoreductase, NAD-binding domain protein</fullName>
    </submittedName>
</protein>
<keyword evidence="4" id="KW-1185">Reference proteome</keyword>
<dbReference type="Gene3D" id="3.30.360.10">
    <property type="entry name" value="Dihydrodipicolinate Reductase, domain 2"/>
    <property type="match status" value="1"/>
</dbReference>
<accession>A0A136Q4E3</accession>
<dbReference type="SUPFAM" id="SSF55347">
    <property type="entry name" value="Glyceraldehyde-3-phosphate dehydrogenase-like, C-terminal domain"/>
    <property type="match status" value="1"/>
</dbReference>
<dbReference type="InterPro" id="IPR036291">
    <property type="entry name" value="NAD(P)-bd_dom_sf"/>
</dbReference>
<dbReference type="KEGG" id="cmiu:B1H56_11445"/>
<feature type="domain" description="GFO/IDH/MocA-like oxidoreductase" evidence="2">
    <location>
        <begin position="147"/>
        <end position="278"/>
    </location>
</feature>
<dbReference type="Pfam" id="PF01408">
    <property type="entry name" value="GFO_IDH_MocA"/>
    <property type="match status" value="1"/>
</dbReference>
<organism evidence="3 4">
    <name type="scientific">Christensenella minuta</name>
    <dbReference type="NCBI Taxonomy" id="626937"/>
    <lineage>
        <taxon>Bacteria</taxon>
        <taxon>Bacillati</taxon>
        <taxon>Bacillota</taxon>
        <taxon>Clostridia</taxon>
        <taxon>Christensenellales</taxon>
        <taxon>Christensenellaceae</taxon>
        <taxon>Christensenella</taxon>
    </lineage>
</organism>
<reference evidence="3 4" key="1">
    <citation type="submission" date="2016-02" db="EMBL/GenBank/DDBJ databases">
        <authorList>
            <person name="Wen L."/>
            <person name="He K."/>
            <person name="Yang H."/>
        </authorList>
    </citation>
    <scope>NUCLEOTIDE SEQUENCE [LARGE SCALE GENOMIC DNA]</scope>
    <source>
        <strain evidence="3 4">DSM 22607</strain>
    </source>
</reference>
<name>A0A136Q4E3_9FIRM</name>
<dbReference type="PANTHER" id="PTHR43708:SF3">
    <property type="entry name" value="OXIDOREDUCTASE"/>
    <property type="match status" value="1"/>
</dbReference>
<evidence type="ECO:0000313" key="3">
    <source>
        <dbReference type="EMBL" id="KXK65529.1"/>
    </source>
</evidence>
<dbReference type="PANTHER" id="PTHR43708">
    <property type="entry name" value="CONSERVED EXPRESSED OXIDOREDUCTASE (EUROFUNG)"/>
    <property type="match status" value="1"/>
</dbReference>
<sequence>MTKKKRKLRYGMVGGGAPTSVGVIHRNALCLNGDAELVCGAFSHSFATSQKEGAEFGVAADRIYHSHEDMAEQEAKRADGIDFAVICTPNAYHYPAAKAFMEKGINVACDKPLCLTPQEAEDLKKTAQENNVLFCLTHTFTGHLVSREARALYRKGVIGELRTVVVEYPQDWLVDALEKETEETKTWRSVPALSGRGAAIGDIGSHMENWVHFVTGLRVKKVLANLEAVGKGTMLDNNFQVIVKYDNGASGFFWGSQVAIGYDNAFKVMLLGEKGSIEFWQENNNYLILRLRNQPMQVISRGSSYCQPESLKYVRTPKGHPEGLTEAFANIYKSFTDAVYDKLDGKTIDEDSYGYPTIDMGADGVRFFNACVDSQENGNIWITTGK</sequence>